<comment type="caution">
    <text evidence="1">The sequence shown here is derived from an EMBL/GenBank/DDBJ whole genome shotgun (WGS) entry which is preliminary data.</text>
</comment>
<dbReference type="Proteomes" id="UP000318571">
    <property type="component" value="Chromosome 5"/>
</dbReference>
<gene>
    <name evidence="1" type="ORF">TCAL_17020</name>
</gene>
<keyword evidence="2" id="KW-1185">Reference proteome</keyword>
<organism evidence="1 2">
    <name type="scientific">Tigriopus californicus</name>
    <name type="common">Marine copepod</name>
    <dbReference type="NCBI Taxonomy" id="6832"/>
    <lineage>
        <taxon>Eukaryota</taxon>
        <taxon>Metazoa</taxon>
        <taxon>Ecdysozoa</taxon>
        <taxon>Arthropoda</taxon>
        <taxon>Crustacea</taxon>
        <taxon>Multicrustacea</taxon>
        <taxon>Hexanauplia</taxon>
        <taxon>Copepoda</taxon>
        <taxon>Harpacticoida</taxon>
        <taxon>Harpacticidae</taxon>
        <taxon>Tigriopus</taxon>
    </lineage>
</organism>
<dbReference type="EMBL" id="VCGU01000004">
    <property type="protein sequence ID" value="TRY76533.1"/>
    <property type="molecule type" value="Genomic_DNA"/>
</dbReference>
<reference evidence="1 2" key="1">
    <citation type="journal article" date="2018" name="Nat. Ecol. Evol.">
        <title>Genomic signatures of mitonuclear coevolution across populations of Tigriopus californicus.</title>
        <authorList>
            <person name="Barreto F.S."/>
            <person name="Watson E.T."/>
            <person name="Lima T.G."/>
            <person name="Willett C.S."/>
            <person name="Edmands S."/>
            <person name="Li W."/>
            <person name="Burton R.S."/>
        </authorList>
    </citation>
    <scope>NUCLEOTIDE SEQUENCE [LARGE SCALE GENOMIC DNA]</scope>
    <source>
        <strain evidence="1 2">San Diego</strain>
    </source>
</reference>
<dbReference type="AlphaFoldDB" id="A0A553PFU2"/>
<protein>
    <submittedName>
        <fullName evidence="1">Uncharacterized protein</fullName>
    </submittedName>
</protein>
<accession>A0A553PFU2</accession>
<name>A0A553PFU2_TIGCA</name>
<evidence type="ECO:0000313" key="2">
    <source>
        <dbReference type="Proteomes" id="UP000318571"/>
    </source>
</evidence>
<evidence type="ECO:0000313" key="1">
    <source>
        <dbReference type="EMBL" id="TRY76533.1"/>
    </source>
</evidence>
<proteinExistence type="predicted"/>
<sequence length="70" mass="7703">MGYDLTWDVSRVMRVGWDWMGRGFSGAAIPPVKLGRGFDKFKGASTLTSLIEFSLNLGGCDTDVRLPVHI</sequence>